<dbReference type="Pfam" id="PF01408">
    <property type="entry name" value="GFO_IDH_MocA"/>
    <property type="match status" value="1"/>
</dbReference>
<evidence type="ECO:0000256" key="3">
    <source>
        <dbReference type="ARBA" id="ARBA00038984"/>
    </source>
</evidence>
<accession>A0ABR3C5Z9</accession>
<evidence type="ECO:0000256" key="1">
    <source>
        <dbReference type="ARBA" id="ARBA00010928"/>
    </source>
</evidence>
<dbReference type="EMBL" id="ATAM02000001">
    <property type="protein sequence ID" value="KAL0256046.1"/>
    <property type="molecule type" value="Genomic_DNA"/>
</dbReference>
<dbReference type="SUPFAM" id="SSF51735">
    <property type="entry name" value="NAD(P)-binding Rossmann-fold domains"/>
    <property type="match status" value="1"/>
</dbReference>
<dbReference type="EC" id="1.1.1.179" evidence="3"/>
<evidence type="ECO:0000256" key="5">
    <source>
        <dbReference type="ARBA" id="ARBA00049233"/>
    </source>
</evidence>
<dbReference type="Proteomes" id="UP000054399">
    <property type="component" value="Unassembled WGS sequence"/>
</dbReference>
<dbReference type="PANTHER" id="PTHR22604:SF105">
    <property type="entry name" value="TRANS-1,2-DIHYDROBENZENE-1,2-DIOL DEHYDROGENASE"/>
    <property type="match status" value="1"/>
</dbReference>
<keyword evidence="8" id="KW-1185">Reference proteome</keyword>
<name>A0ABR3C5Z9_9TREE</name>
<dbReference type="InterPro" id="IPR000683">
    <property type="entry name" value="Gfo/Idh/MocA-like_OxRdtase_N"/>
</dbReference>
<dbReference type="RefSeq" id="XP_066617323.1">
    <property type="nucleotide sequence ID" value="XM_066755422.1"/>
</dbReference>
<dbReference type="GeneID" id="91987717"/>
<dbReference type="PANTHER" id="PTHR22604">
    <property type="entry name" value="OXIDOREDUCTASES"/>
    <property type="match status" value="1"/>
</dbReference>
<dbReference type="InterPro" id="IPR050984">
    <property type="entry name" value="Gfo/Idh/MocA_domain"/>
</dbReference>
<reference evidence="7" key="2">
    <citation type="submission" date="2024-01" db="EMBL/GenBank/DDBJ databases">
        <title>Comparative genomics of Cryptococcus and Kwoniella reveals pathogenesis evolution and contrasting modes of karyotype evolution via chromosome fusion or intercentromeric recombination.</title>
        <authorList>
            <person name="Coelho M.A."/>
            <person name="David-Palma M."/>
            <person name="Shea T."/>
            <person name="Bowers K."/>
            <person name="Mcginley-Smith S."/>
            <person name="Mohammad A.W."/>
            <person name="Gnirke A."/>
            <person name="Yurkov A.M."/>
            <person name="Nowrousian M."/>
            <person name="Sun S."/>
            <person name="Cuomo C.A."/>
            <person name="Heitman J."/>
        </authorList>
    </citation>
    <scope>NUCLEOTIDE SEQUENCE</scope>
    <source>
        <strain evidence="7">IND107</strain>
    </source>
</reference>
<evidence type="ECO:0000313" key="8">
    <source>
        <dbReference type="Proteomes" id="UP000054399"/>
    </source>
</evidence>
<sequence>MLDVIDDIKGRSTYEEVYNDPHVTVVNVGTPHVLHHCNAKDALLTGEHVLLEKPVWLEVEVLDELIKIAKEMSRFFMEAV</sequence>
<evidence type="ECO:0000313" key="7">
    <source>
        <dbReference type="EMBL" id="KAL0256046.1"/>
    </source>
</evidence>
<comment type="caution">
    <text evidence="7">The sequence shown here is derived from an EMBL/GenBank/DDBJ whole genome shotgun (WGS) entry which is preliminary data.</text>
</comment>
<evidence type="ECO:0000256" key="2">
    <source>
        <dbReference type="ARBA" id="ARBA00023002"/>
    </source>
</evidence>
<comment type="similarity">
    <text evidence="1">Belongs to the Gfo/Idh/MocA family.</text>
</comment>
<dbReference type="Gene3D" id="3.40.50.720">
    <property type="entry name" value="NAD(P)-binding Rossmann-like Domain"/>
    <property type="match status" value="1"/>
</dbReference>
<protein>
    <recommendedName>
        <fullName evidence="3">D-xylose 1-dehydrogenase (NADP(+), D-xylono-1,5-lactone-forming)</fullName>
        <ecNumber evidence="3">1.1.1.179</ecNumber>
    </recommendedName>
    <alternativeName>
        <fullName evidence="4">D-xylose-NADP dehydrogenase</fullName>
    </alternativeName>
</protein>
<dbReference type="InterPro" id="IPR036291">
    <property type="entry name" value="NAD(P)-bd_dom_sf"/>
</dbReference>
<gene>
    <name evidence="7" type="ORF">I308_100859</name>
</gene>
<feature type="domain" description="Gfo/Idh/MocA-like oxidoreductase N-terminal" evidence="6">
    <location>
        <begin position="12"/>
        <end position="77"/>
    </location>
</feature>
<evidence type="ECO:0000259" key="6">
    <source>
        <dbReference type="Pfam" id="PF01408"/>
    </source>
</evidence>
<proteinExistence type="inferred from homology"/>
<evidence type="ECO:0000256" key="4">
    <source>
        <dbReference type="ARBA" id="ARBA00042988"/>
    </source>
</evidence>
<comment type="catalytic activity">
    <reaction evidence="5">
        <text>D-xylose + NADP(+) = D-xylono-1,5-lactone + NADPH + H(+)</text>
        <dbReference type="Rhea" id="RHEA:22000"/>
        <dbReference type="ChEBI" id="CHEBI:15378"/>
        <dbReference type="ChEBI" id="CHEBI:15867"/>
        <dbReference type="ChEBI" id="CHEBI:53455"/>
        <dbReference type="ChEBI" id="CHEBI:57783"/>
        <dbReference type="ChEBI" id="CHEBI:58349"/>
        <dbReference type="EC" id="1.1.1.179"/>
    </reaction>
</comment>
<organism evidence="7 8">
    <name type="scientific">Cryptococcus tetragattii IND107</name>
    <dbReference type="NCBI Taxonomy" id="1296105"/>
    <lineage>
        <taxon>Eukaryota</taxon>
        <taxon>Fungi</taxon>
        <taxon>Dikarya</taxon>
        <taxon>Basidiomycota</taxon>
        <taxon>Agaricomycotina</taxon>
        <taxon>Tremellomycetes</taxon>
        <taxon>Tremellales</taxon>
        <taxon>Cryptococcaceae</taxon>
        <taxon>Cryptococcus</taxon>
        <taxon>Cryptococcus gattii species complex</taxon>
    </lineage>
</organism>
<keyword evidence="2" id="KW-0560">Oxidoreductase</keyword>
<reference evidence="7" key="1">
    <citation type="submission" date="2015-01" db="EMBL/GenBank/DDBJ databases">
        <authorList>
            <consortium name="The Broad Institute Genomics Platform"/>
            <person name="Cuomo C."/>
            <person name="Litvintseva A."/>
            <person name="Chen Y."/>
            <person name="Heitman J."/>
            <person name="Sun S."/>
            <person name="Springer D."/>
            <person name="Dromer F."/>
            <person name="Young S."/>
            <person name="Zeng Q."/>
            <person name="Gargeya S."/>
            <person name="Abouelleil A."/>
            <person name="Alvarado L."/>
            <person name="Chapman S.B."/>
            <person name="Gainer-Dewar J."/>
            <person name="Goldberg J."/>
            <person name="Griggs A."/>
            <person name="Gujja S."/>
            <person name="Hansen M."/>
            <person name="Howarth C."/>
            <person name="Imamovic A."/>
            <person name="Larimer J."/>
            <person name="Murphy C."/>
            <person name="Naylor J."/>
            <person name="Pearson M."/>
            <person name="Priest M."/>
            <person name="Roberts A."/>
            <person name="Saif S."/>
            <person name="Shea T."/>
            <person name="Sykes S."/>
            <person name="Wortman J."/>
            <person name="Nusbaum C."/>
            <person name="Birren B."/>
        </authorList>
    </citation>
    <scope>NUCLEOTIDE SEQUENCE</scope>
    <source>
        <strain evidence="7">IND107</strain>
    </source>
</reference>